<dbReference type="GO" id="GO:0008173">
    <property type="term" value="F:RNA methyltransferase activity"/>
    <property type="evidence" value="ECO:0007669"/>
    <property type="project" value="InterPro"/>
</dbReference>
<keyword evidence="7" id="KW-1185">Reference proteome</keyword>
<reference evidence="7 8" key="1">
    <citation type="submission" date="2019-11" db="EMBL/GenBank/DDBJ databases">
        <title>Characterisation of Fundicoccus ignavus gen. nov. sp. nov., a novel genus of the family Aerococcaceae isolated from bulk tank milk.</title>
        <authorList>
            <person name="Siebert A."/>
            <person name="Huptas C."/>
            <person name="Wenning M."/>
            <person name="Scherer S."/>
            <person name="Doll E.V."/>
        </authorList>
    </citation>
    <scope>NUCLEOTIDE SEQUENCE [LARGE SCALE GENOMIC DNA]</scope>
    <source>
        <strain evidence="5 8">DSM 109653</strain>
        <strain evidence="6 7">WS4759</strain>
    </source>
</reference>
<dbReference type="Pfam" id="PF22435">
    <property type="entry name" value="MRM3-like_sub_bind"/>
    <property type="match status" value="1"/>
</dbReference>
<dbReference type="Gene3D" id="3.40.1280.10">
    <property type="match status" value="1"/>
</dbReference>
<proteinExistence type="inferred from homology"/>
<dbReference type="SMART" id="SM00967">
    <property type="entry name" value="SpoU_sub_bind"/>
    <property type="match status" value="1"/>
</dbReference>
<dbReference type="CDD" id="cd18095">
    <property type="entry name" value="SpoU-like_rRNA-MTase"/>
    <property type="match status" value="1"/>
</dbReference>
<dbReference type="Pfam" id="PF00588">
    <property type="entry name" value="SpoU_methylase"/>
    <property type="match status" value="1"/>
</dbReference>
<feature type="domain" description="RNA 2-O ribose methyltransferase substrate binding" evidence="4">
    <location>
        <begin position="34"/>
        <end position="109"/>
    </location>
</feature>
<organism evidence="6 7">
    <name type="scientific">Fundicoccus ignavus</name>
    <dbReference type="NCBI Taxonomy" id="2664442"/>
    <lineage>
        <taxon>Bacteria</taxon>
        <taxon>Bacillati</taxon>
        <taxon>Bacillota</taxon>
        <taxon>Bacilli</taxon>
        <taxon>Lactobacillales</taxon>
        <taxon>Aerococcaceae</taxon>
        <taxon>Fundicoccus</taxon>
    </lineage>
</organism>
<evidence type="ECO:0000313" key="5">
    <source>
        <dbReference type="EMBL" id="MRI82527.1"/>
    </source>
</evidence>
<dbReference type="GO" id="GO:0032259">
    <property type="term" value="P:methylation"/>
    <property type="evidence" value="ECO:0007669"/>
    <property type="project" value="UniProtKB-KW"/>
</dbReference>
<dbReference type="InterPro" id="IPR029028">
    <property type="entry name" value="Alpha/beta_knot_MTases"/>
</dbReference>
<dbReference type="InterPro" id="IPR051259">
    <property type="entry name" value="rRNA_Methyltransferase"/>
</dbReference>
<dbReference type="Gene3D" id="3.30.1330.30">
    <property type="match status" value="1"/>
</dbReference>
<dbReference type="InterPro" id="IPR001537">
    <property type="entry name" value="SpoU_MeTrfase"/>
</dbReference>
<keyword evidence="3 6" id="KW-0808">Transferase</keyword>
<sequence>MVEHEIIQSRQNTKIKLWRKLLTAKGRKQQGHFLIEGTHLVEEALKYAQRFVELLVTPEYLESSEWSLLAKYLPVNLRPVLVAADVLKSLSATETHQGVIAVLDLPKKIESWQPNGSKYLLLDSVQDPGNLGTMIRTADAAGFDGVLLGQGTVDVYNDKVLRATQGSIWHLEVISISLDKAYDALKAVAIPIYATALHQTAIEYQSITETSKAAIVMGNEGAGVAQKWIELADQAIYIPMPGQAESLNVAVAAGILMFKFAS</sequence>
<dbReference type="GO" id="GO:0003723">
    <property type="term" value="F:RNA binding"/>
    <property type="evidence" value="ECO:0007669"/>
    <property type="project" value="InterPro"/>
</dbReference>
<evidence type="ECO:0000313" key="8">
    <source>
        <dbReference type="Proteomes" id="UP000469870"/>
    </source>
</evidence>
<dbReference type="InterPro" id="IPR013123">
    <property type="entry name" value="SpoU_subst-bd"/>
</dbReference>
<comment type="similarity">
    <text evidence="1">Belongs to the class IV-like SAM-binding methyltransferase superfamily. RNA methyltransferase TrmH family.</text>
</comment>
<dbReference type="AlphaFoldDB" id="A0A6I2GCL6"/>
<evidence type="ECO:0000259" key="4">
    <source>
        <dbReference type="SMART" id="SM00967"/>
    </source>
</evidence>
<dbReference type="PANTHER" id="PTHR43191">
    <property type="entry name" value="RRNA METHYLTRANSFERASE 3"/>
    <property type="match status" value="1"/>
</dbReference>
<dbReference type="Proteomes" id="UP000469870">
    <property type="component" value="Unassembled WGS sequence"/>
</dbReference>
<dbReference type="SUPFAM" id="SSF55315">
    <property type="entry name" value="L30e-like"/>
    <property type="match status" value="1"/>
</dbReference>
<dbReference type="RefSeq" id="WP_153862610.1">
    <property type="nucleotide sequence ID" value="NZ_WJQR01000013.1"/>
</dbReference>
<accession>A0A6I2GCL6</accession>
<evidence type="ECO:0000256" key="2">
    <source>
        <dbReference type="ARBA" id="ARBA00022603"/>
    </source>
</evidence>
<dbReference type="GO" id="GO:0006396">
    <property type="term" value="P:RNA processing"/>
    <property type="evidence" value="ECO:0007669"/>
    <property type="project" value="InterPro"/>
</dbReference>
<evidence type="ECO:0000313" key="7">
    <source>
        <dbReference type="Proteomes" id="UP000430975"/>
    </source>
</evidence>
<dbReference type="EMBL" id="WJQS01000002">
    <property type="protein sequence ID" value="MRI84986.1"/>
    <property type="molecule type" value="Genomic_DNA"/>
</dbReference>
<dbReference type="InterPro" id="IPR053888">
    <property type="entry name" value="MRM3-like_sub_bind"/>
</dbReference>
<name>A0A6I2GCL6_9LACT</name>
<dbReference type="PANTHER" id="PTHR43191:SF2">
    <property type="entry name" value="RRNA METHYLTRANSFERASE 3, MITOCHONDRIAL"/>
    <property type="match status" value="1"/>
</dbReference>
<evidence type="ECO:0000256" key="1">
    <source>
        <dbReference type="ARBA" id="ARBA00007228"/>
    </source>
</evidence>
<comment type="caution">
    <text evidence="6">The sequence shown here is derived from an EMBL/GenBank/DDBJ whole genome shotgun (WGS) entry which is preliminary data.</text>
</comment>
<dbReference type="InterPro" id="IPR029064">
    <property type="entry name" value="Ribosomal_eL30-like_sf"/>
</dbReference>
<dbReference type="InterPro" id="IPR029026">
    <property type="entry name" value="tRNA_m1G_MTases_N"/>
</dbReference>
<dbReference type="Proteomes" id="UP000430975">
    <property type="component" value="Unassembled WGS sequence"/>
</dbReference>
<evidence type="ECO:0000313" key="6">
    <source>
        <dbReference type="EMBL" id="MRI84986.1"/>
    </source>
</evidence>
<gene>
    <name evidence="6" type="ORF">GIY09_03605</name>
    <name evidence="5" type="ORF">GIY11_10960</name>
</gene>
<dbReference type="EMBL" id="WJQR01000013">
    <property type="protein sequence ID" value="MRI82527.1"/>
    <property type="molecule type" value="Genomic_DNA"/>
</dbReference>
<evidence type="ECO:0000256" key="3">
    <source>
        <dbReference type="ARBA" id="ARBA00022679"/>
    </source>
</evidence>
<dbReference type="GO" id="GO:0005737">
    <property type="term" value="C:cytoplasm"/>
    <property type="evidence" value="ECO:0007669"/>
    <property type="project" value="UniProtKB-ARBA"/>
</dbReference>
<keyword evidence="2 6" id="KW-0489">Methyltransferase</keyword>
<protein>
    <submittedName>
        <fullName evidence="6">RNA methyltransferase</fullName>
    </submittedName>
</protein>
<dbReference type="SUPFAM" id="SSF75217">
    <property type="entry name" value="alpha/beta knot"/>
    <property type="match status" value="1"/>
</dbReference>